<sequence>MASSLRTAASLVLITPSSHVLFMLRPASGSFPSTHVFPGGVVEPSDPSLSYTAFRETYEETGLLLGPRDITKPVVHAVGEYPSYDSAFKHVFGLETPPKSDASEPDKSTGTWKSWWTPENEKSKLDLDRFSNWTTPEHLPKRFATQFYLYRVPQAFQFPELPPLSSAPVSIEERAKEPGNGVLGTAREVEKLEWLTPWEALTQFQKGKIKLMPPQYYLMNLLFEEGIDKAIEKVHDRVITPKIVEKLPDGKVKMDWGRGEFGLIKFGKKNVVDEIEILRTKL</sequence>
<protein>
    <recommendedName>
        <fullName evidence="8">Nudix hydrolase domain-containing protein</fullName>
    </recommendedName>
</protein>
<evidence type="ECO:0000313" key="10">
    <source>
        <dbReference type="Proteomes" id="UP000398389"/>
    </source>
</evidence>
<dbReference type="PANTHER" id="PTHR12318:SF0">
    <property type="entry name" value="ACYL-COENZYME A DIPHOSPHATASE NUDT19"/>
    <property type="match status" value="1"/>
</dbReference>
<dbReference type="AlphaFoldDB" id="A0A5E8BJV5"/>
<evidence type="ECO:0000256" key="2">
    <source>
        <dbReference type="ARBA" id="ARBA00001946"/>
    </source>
</evidence>
<keyword evidence="5" id="KW-0460">Magnesium</keyword>
<keyword evidence="4" id="KW-0378">Hydrolase</keyword>
<dbReference type="SUPFAM" id="SSF55811">
    <property type="entry name" value="Nudix"/>
    <property type="match status" value="1"/>
</dbReference>
<dbReference type="RefSeq" id="XP_031852651.1">
    <property type="nucleotide sequence ID" value="XM_031996760.1"/>
</dbReference>
<dbReference type="GO" id="GO:0016818">
    <property type="term" value="F:hydrolase activity, acting on acid anhydrides, in phosphorus-containing anhydrides"/>
    <property type="evidence" value="ECO:0007669"/>
    <property type="project" value="InterPro"/>
</dbReference>
<evidence type="ECO:0000256" key="1">
    <source>
        <dbReference type="ARBA" id="ARBA00001936"/>
    </source>
</evidence>
<dbReference type="Proteomes" id="UP000398389">
    <property type="component" value="Unassembled WGS sequence"/>
</dbReference>
<accession>A0A5E8BJV5</accession>
<dbReference type="Gene3D" id="3.90.79.10">
    <property type="entry name" value="Nucleoside Triphosphate Pyrophosphohydrolase"/>
    <property type="match status" value="1"/>
</dbReference>
<evidence type="ECO:0000313" key="9">
    <source>
        <dbReference type="EMBL" id="VVT48970.1"/>
    </source>
</evidence>
<keyword evidence="6" id="KW-0464">Manganese</keyword>
<evidence type="ECO:0000256" key="6">
    <source>
        <dbReference type="ARBA" id="ARBA00023211"/>
    </source>
</evidence>
<dbReference type="PROSITE" id="PS51462">
    <property type="entry name" value="NUDIX"/>
    <property type="match status" value="1"/>
</dbReference>
<reference evidence="9 10" key="1">
    <citation type="submission" date="2019-09" db="EMBL/GenBank/DDBJ databases">
        <authorList>
            <person name="Brejova B."/>
        </authorList>
    </citation>
    <scope>NUCLEOTIDE SEQUENCE [LARGE SCALE GENOMIC DNA]</scope>
</reference>
<dbReference type="GO" id="GO:0046872">
    <property type="term" value="F:metal ion binding"/>
    <property type="evidence" value="ECO:0007669"/>
    <property type="project" value="UniProtKB-KW"/>
</dbReference>
<keyword evidence="3" id="KW-0479">Metal-binding</keyword>
<keyword evidence="10" id="KW-1185">Reference proteome</keyword>
<evidence type="ECO:0000256" key="7">
    <source>
        <dbReference type="SAM" id="MobiDB-lite"/>
    </source>
</evidence>
<dbReference type="GO" id="GO:0005739">
    <property type="term" value="C:mitochondrion"/>
    <property type="evidence" value="ECO:0007669"/>
    <property type="project" value="TreeGrafter"/>
</dbReference>
<proteinExistence type="predicted"/>
<evidence type="ECO:0000256" key="5">
    <source>
        <dbReference type="ARBA" id="ARBA00022842"/>
    </source>
</evidence>
<dbReference type="EMBL" id="CABVLU010000002">
    <property type="protein sequence ID" value="VVT48970.1"/>
    <property type="molecule type" value="Genomic_DNA"/>
</dbReference>
<dbReference type="PANTHER" id="PTHR12318">
    <property type="entry name" value="TESTOSTERONE-REGULATED PROTEIN RP2"/>
    <property type="match status" value="1"/>
</dbReference>
<comment type="cofactor">
    <cofactor evidence="1">
        <name>Mn(2+)</name>
        <dbReference type="ChEBI" id="CHEBI:29035"/>
    </cofactor>
</comment>
<dbReference type="OrthoDB" id="1695362at2759"/>
<feature type="region of interest" description="Disordered" evidence="7">
    <location>
        <begin position="96"/>
        <end position="115"/>
    </location>
</feature>
<organism evidence="9 10">
    <name type="scientific">Magnusiomyces paraingens</name>
    <dbReference type="NCBI Taxonomy" id="2606893"/>
    <lineage>
        <taxon>Eukaryota</taxon>
        <taxon>Fungi</taxon>
        <taxon>Dikarya</taxon>
        <taxon>Ascomycota</taxon>
        <taxon>Saccharomycotina</taxon>
        <taxon>Dipodascomycetes</taxon>
        <taxon>Dipodascales</taxon>
        <taxon>Dipodascaceae</taxon>
        <taxon>Magnusiomyces</taxon>
    </lineage>
</organism>
<dbReference type="InterPro" id="IPR000086">
    <property type="entry name" value="NUDIX_hydrolase_dom"/>
</dbReference>
<evidence type="ECO:0000256" key="4">
    <source>
        <dbReference type="ARBA" id="ARBA00022801"/>
    </source>
</evidence>
<dbReference type="InterPro" id="IPR015797">
    <property type="entry name" value="NUDIX_hydrolase-like_dom_sf"/>
</dbReference>
<dbReference type="InterPro" id="IPR039121">
    <property type="entry name" value="NUDT19"/>
</dbReference>
<dbReference type="Pfam" id="PF00293">
    <property type="entry name" value="NUDIX"/>
    <property type="match status" value="1"/>
</dbReference>
<feature type="domain" description="Nudix hydrolase" evidence="8">
    <location>
        <begin position="4"/>
        <end position="217"/>
    </location>
</feature>
<evidence type="ECO:0000256" key="3">
    <source>
        <dbReference type="ARBA" id="ARBA00022723"/>
    </source>
</evidence>
<dbReference type="GeneID" id="43580860"/>
<gene>
    <name evidence="9" type="ORF">SAPINGB_P002040</name>
</gene>
<name>A0A5E8BJV5_9ASCO</name>
<evidence type="ECO:0000259" key="8">
    <source>
        <dbReference type="PROSITE" id="PS51462"/>
    </source>
</evidence>
<comment type="cofactor">
    <cofactor evidence="2">
        <name>Mg(2+)</name>
        <dbReference type="ChEBI" id="CHEBI:18420"/>
    </cofactor>
</comment>